<name>F7Q1V8_9MOLU</name>
<reference evidence="3 4" key="2">
    <citation type="journal article" date="2013" name="PLoS ONE">
        <title>INDIGO - INtegrated Data Warehouse of MIcrobial GenOmes with Examples from the Red Sea Extremophiles.</title>
        <authorList>
            <person name="Alam I."/>
            <person name="Antunes A."/>
            <person name="Kamau A.A."/>
            <person name="Ba Alawi W."/>
            <person name="Kalkatawi M."/>
            <person name="Stingl U."/>
            <person name="Bajic V.B."/>
        </authorList>
    </citation>
    <scope>NUCLEOTIDE SEQUENCE [LARGE SCALE GENOMIC DNA]</scope>
    <source>
        <strain evidence="3 4">SSD-17B</strain>
    </source>
</reference>
<dbReference type="STRING" id="1033810.HLPCO_001758"/>
<keyword evidence="1" id="KW-0812">Transmembrane</keyword>
<evidence type="ECO:0000313" key="4">
    <source>
        <dbReference type="Proteomes" id="UP000005707"/>
    </source>
</evidence>
<accession>F7Q1V8</accession>
<dbReference type="Proteomes" id="UP000005707">
    <property type="component" value="Unassembled WGS sequence"/>
</dbReference>
<dbReference type="AlphaFoldDB" id="F7Q1V8"/>
<reference evidence="3 4" key="1">
    <citation type="journal article" date="2011" name="J. Bacteriol.">
        <title>Genome sequence of Haloplasma contractile, an unusual contractile bacterium from a deep-sea anoxic brine lake.</title>
        <authorList>
            <person name="Antunes A."/>
            <person name="Alam I."/>
            <person name="El Dorry H."/>
            <person name="Siam R."/>
            <person name="Robertson A."/>
            <person name="Bajic V.B."/>
            <person name="Stingl U."/>
        </authorList>
    </citation>
    <scope>NUCLEOTIDE SEQUENCE [LARGE SCALE GENOMIC DNA]</scope>
    <source>
        <strain evidence="3 4">SSD-17B</strain>
    </source>
</reference>
<keyword evidence="1" id="KW-1133">Transmembrane helix</keyword>
<comment type="caution">
    <text evidence="3">The sequence shown here is derived from an EMBL/GenBank/DDBJ whole genome shotgun (WGS) entry which is preliminary data.</text>
</comment>
<organism evidence="3 4">
    <name type="scientific">Haloplasma contractile SSD-17B</name>
    <dbReference type="NCBI Taxonomy" id="1033810"/>
    <lineage>
        <taxon>Bacteria</taxon>
        <taxon>Bacillati</taxon>
        <taxon>Mycoplasmatota</taxon>
        <taxon>Mollicutes</taxon>
        <taxon>Haloplasmatales</taxon>
        <taxon>Haloplasmataceae</taxon>
        <taxon>Haloplasma</taxon>
    </lineage>
</organism>
<evidence type="ECO:0000313" key="3">
    <source>
        <dbReference type="EMBL" id="ERJ12231.1"/>
    </source>
</evidence>
<dbReference type="OrthoDB" id="8221747at2"/>
<dbReference type="RefSeq" id="WP_008825235.1">
    <property type="nucleotide sequence ID" value="NZ_AFNU02000005.1"/>
</dbReference>
<feature type="transmembrane region" description="Helical" evidence="1">
    <location>
        <begin position="163"/>
        <end position="189"/>
    </location>
</feature>
<keyword evidence="1" id="KW-0472">Membrane</keyword>
<feature type="chain" id="PRO_5003367008" evidence="2">
    <location>
        <begin position="25"/>
        <end position="207"/>
    </location>
</feature>
<sequence>MKKVLFFSIIISLLLVFSTKTANACLIPSLDVDQYLNHDHRILVYGTIDSKLSNQRVILKVKDNYSKNSVNQYLSIYSKEHGMCTIDLANYVGKEVLIMGELNEGDTEVEVYAGSIKLIEGGMVNHVTLDNGHHELVSLEELSGYVSSSYDNQSYGGINENSLIWVMVGHIGSYAIGFSIIIILVIAIIKIRRKNYKYPEALDDYWK</sequence>
<evidence type="ECO:0000256" key="2">
    <source>
        <dbReference type="SAM" id="SignalP"/>
    </source>
</evidence>
<keyword evidence="4" id="KW-1185">Reference proteome</keyword>
<dbReference type="InParanoid" id="F7Q1V8"/>
<keyword evidence="2" id="KW-0732">Signal</keyword>
<gene>
    <name evidence="3" type="ORF">HLPCO_001758</name>
</gene>
<feature type="signal peptide" evidence="2">
    <location>
        <begin position="1"/>
        <end position="24"/>
    </location>
</feature>
<protein>
    <submittedName>
        <fullName evidence="3">Uncharacterized protein</fullName>
    </submittedName>
</protein>
<evidence type="ECO:0000256" key="1">
    <source>
        <dbReference type="SAM" id="Phobius"/>
    </source>
</evidence>
<dbReference type="EMBL" id="AFNU02000005">
    <property type="protein sequence ID" value="ERJ12231.1"/>
    <property type="molecule type" value="Genomic_DNA"/>
</dbReference>
<proteinExistence type="predicted"/>